<protein>
    <recommendedName>
        <fullName evidence="3">EDR1/CTR1/ARMC3-like peptidase-like domain-containing protein</fullName>
    </recommendedName>
</protein>
<reference evidence="4 5" key="1">
    <citation type="submission" date="2023-09" db="EMBL/GenBank/DDBJ databases">
        <title>Pangenome analysis of Batrachochytrium dendrobatidis and related Chytrids.</title>
        <authorList>
            <person name="Yacoub M.N."/>
            <person name="Stajich J.E."/>
            <person name="James T.Y."/>
        </authorList>
    </citation>
    <scope>NUCLEOTIDE SEQUENCE [LARGE SCALE GENOMIC DNA]</scope>
    <source>
        <strain evidence="4 5">JEL0888</strain>
    </source>
</reference>
<feature type="domain" description="EDR1/CTR1/ARMC3-like peptidase-like" evidence="3">
    <location>
        <begin position="583"/>
        <end position="746"/>
    </location>
</feature>
<organism evidence="4 5">
    <name type="scientific">Polyrhizophydium stewartii</name>
    <dbReference type="NCBI Taxonomy" id="2732419"/>
    <lineage>
        <taxon>Eukaryota</taxon>
        <taxon>Fungi</taxon>
        <taxon>Fungi incertae sedis</taxon>
        <taxon>Chytridiomycota</taxon>
        <taxon>Chytridiomycota incertae sedis</taxon>
        <taxon>Chytridiomycetes</taxon>
        <taxon>Rhizophydiales</taxon>
        <taxon>Rhizophydiales incertae sedis</taxon>
        <taxon>Polyrhizophydium</taxon>
    </lineage>
</organism>
<name>A0ABR4NAF6_9FUNG</name>
<evidence type="ECO:0000313" key="5">
    <source>
        <dbReference type="Proteomes" id="UP001527925"/>
    </source>
</evidence>
<dbReference type="SMART" id="SM00185">
    <property type="entry name" value="ARM"/>
    <property type="match status" value="10"/>
</dbReference>
<dbReference type="Pfam" id="PF00514">
    <property type="entry name" value="Arm"/>
    <property type="match status" value="1"/>
</dbReference>
<dbReference type="Proteomes" id="UP001527925">
    <property type="component" value="Unassembled WGS sequence"/>
</dbReference>
<feature type="repeat" description="ARM" evidence="2">
    <location>
        <begin position="131"/>
        <end position="174"/>
    </location>
</feature>
<proteinExistence type="predicted"/>
<dbReference type="PANTHER" id="PTHR46618">
    <property type="entry name" value="ARMADILLO REPEAT-CONTAINING PROTEIN 3"/>
    <property type="match status" value="1"/>
</dbReference>
<feature type="repeat" description="ARM" evidence="2">
    <location>
        <begin position="426"/>
        <end position="468"/>
    </location>
</feature>
<sequence>MAAAAANSAAAATVVLAGTHGGVGLGASISGSVGSESTVCEPTQIGVADVRTLILLLASPEPSVCAVAIDALTKYADVAVKHRMQLLNLNVVRPLMELTLSRDAAVKKAAVACLAAVTEMNETHQDMRRRDLMEVLITTLSREDSVEIQDEAAFALANLAKDFSNKADIRKSGGIKALVKLLESPDPDVKKNAALALSTLLDDFSNRAEIRYVNGLGPLLDLLASEFPEVQENALQSLIRCAEDCKFSNRAEIRRLNGIRKLIDLIAAEPSDVHTLALQCLINCLEEGKPRPKHLVHALADANGIAPLVRLVQLDEAKIKKHAAVALARACKIERNQTSAREGGALAVLMANMSSNDPGVVASSAMALSSLAKNEANQNELIKVNAVEALQRIIGHDDVEAKREAISALASLCMNSKARARLRSPDAIQAMIKLISSDDPMTVVNAAECLSNVSEEYANRSEVIKQGGIQAMLAALEKPDSRMQAMLCLSLARSLQEPDGQMVLAKPPGAKGLTKLVELLGSRDISLCRNAAYALSNATLHEPNAVTACNAGALEALLALSKEKLKSSTRFAAEAMEKLLNHHLSAKYWLRNHLAPENIIADGFYDVGFAGSNLDVIQAFPTLSELQKRAVDKRREVILVDASQDAVFAALASYATETLSGRSARQQVRILGALVTRAMGGAVDPDQLAEFGFRFRITELKLKTSSNVIPIGLINQGTFYHRALLFKALCDRIGLAPCTLVRGEYNRAWTIVDLRHLTFMPRPAAAAKEKAAPAARTKASPAAASGAAGAAAGAGAAAAGATAGTASVAALTLGSMGAAGASTMSIAASFGQQAPSAIDGMLAGFVVPEEDVSVPTAEPVIVDLMFAPGHMMPASSPEAAAYQRI</sequence>
<evidence type="ECO:0000256" key="2">
    <source>
        <dbReference type="PROSITE-ProRule" id="PRU00259"/>
    </source>
</evidence>
<feature type="repeat" description="ARM" evidence="2">
    <location>
        <begin position="511"/>
        <end position="553"/>
    </location>
</feature>
<evidence type="ECO:0000313" key="4">
    <source>
        <dbReference type="EMBL" id="KAL2916491.1"/>
    </source>
</evidence>
<gene>
    <name evidence="4" type="ORF">HK105_203924</name>
</gene>
<dbReference type="PROSITE" id="PS50176">
    <property type="entry name" value="ARM_REPEAT"/>
    <property type="match status" value="4"/>
</dbReference>
<dbReference type="PANTHER" id="PTHR46618:SF1">
    <property type="entry name" value="ARMADILLO REPEAT-CONTAINING PROTEIN 3"/>
    <property type="match status" value="1"/>
</dbReference>
<feature type="repeat" description="ARM" evidence="2">
    <location>
        <begin position="173"/>
        <end position="215"/>
    </location>
</feature>
<dbReference type="Pfam" id="PF14381">
    <property type="entry name" value="EDR1_CTR1_ARMC3_pept"/>
    <property type="match status" value="1"/>
</dbReference>
<dbReference type="InterPro" id="IPR011989">
    <property type="entry name" value="ARM-like"/>
</dbReference>
<dbReference type="InterPro" id="IPR000225">
    <property type="entry name" value="Armadillo"/>
</dbReference>
<dbReference type="InterPro" id="IPR052441">
    <property type="entry name" value="Armadillo-Ser/Thr_Kinase"/>
</dbReference>
<dbReference type="InterPro" id="IPR055164">
    <property type="entry name" value="EDR1/CTR1/ARMC3-like_pept-like"/>
</dbReference>
<dbReference type="Gene3D" id="1.25.10.10">
    <property type="entry name" value="Leucine-rich Repeat Variant"/>
    <property type="match status" value="2"/>
</dbReference>
<keyword evidence="1" id="KW-0677">Repeat</keyword>
<dbReference type="SUPFAM" id="SSF48371">
    <property type="entry name" value="ARM repeat"/>
    <property type="match status" value="2"/>
</dbReference>
<evidence type="ECO:0000259" key="3">
    <source>
        <dbReference type="Pfam" id="PF14381"/>
    </source>
</evidence>
<comment type="caution">
    <text evidence="4">The sequence shown here is derived from an EMBL/GenBank/DDBJ whole genome shotgun (WGS) entry which is preliminary data.</text>
</comment>
<accession>A0ABR4NAF6</accession>
<keyword evidence="5" id="KW-1185">Reference proteome</keyword>
<dbReference type="EMBL" id="JADGIZ020000016">
    <property type="protein sequence ID" value="KAL2916491.1"/>
    <property type="molecule type" value="Genomic_DNA"/>
</dbReference>
<evidence type="ECO:0000256" key="1">
    <source>
        <dbReference type="ARBA" id="ARBA00022737"/>
    </source>
</evidence>
<dbReference type="InterPro" id="IPR016024">
    <property type="entry name" value="ARM-type_fold"/>
</dbReference>